<dbReference type="PANTHER" id="PTHR12788:SF10">
    <property type="entry name" value="PROTEIN-TYROSINE SULFOTRANSFERASE"/>
    <property type="match status" value="1"/>
</dbReference>
<dbReference type="Pfam" id="PF13469">
    <property type="entry name" value="Sulfotransfer_3"/>
    <property type="match status" value="2"/>
</dbReference>
<evidence type="ECO:0000313" key="7">
    <source>
        <dbReference type="Proteomes" id="UP000054324"/>
    </source>
</evidence>
<evidence type="ECO:0000313" key="6">
    <source>
        <dbReference type="EMBL" id="KER23211.1"/>
    </source>
</evidence>
<dbReference type="InterPro" id="IPR027417">
    <property type="entry name" value="P-loop_NTPase"/>
</dbReference>
<organism evidence="6 7">
    <name type="scientific">Opisthorchis viverrini</name>
    <name type="common">Southeast Asian liver fluke</name>
    <dbReference type="NCBI Taxonomy" id="6198"/>
    <lineage>
        <taxon>Eukaryota</taxon>
        <taxon>Metazoa</taxon>
        <taxon>Spiralia</taxon>
        <taxon>Lophotrochozoa</taxon>
        <taxon>Platyhelminthes</taxon>
        <taxon>Trematoda</taxon>
        <taxon>Digenea</taxon>
        <taxon>Opisthorchiida</taxon>
        <taxon>Opisthorchiata</taxon>
        <taxon>Opisthorchiidae</taxon>
        <taxon>Opisthorchis</taxon>
    </lineage>
</organism>
<dbReference type="STRING" id="6198.A0A074Z7Q4"/>
<keyword evidence="3 5" id="KW-0808">Transferase</keyword>
<dbReference type="CTD" id="20328854"/>
<comment type="catalytic activity">
    <reaction evidence="4 5">
        <text>L-tyrosyl-[protein] + 3'-phosphoadenylyl sulfate = O-sulfo-L-tyrosine-[protein] + adenosine 3',5'-bisphosphate + H(+)</text>
        <dbReference type="Rhea" id="RHEA:16801"/>
        <dbReference type="Rhea" id="RHEA-COMP:10136"/>
        <dbReference type="Rhea" id="RHEA-COMP:11688"/>
        <dbReference type="ChEBI" id="CHEBI:15378"/>
        <dbReference type="ChEBI" id="CHEBI:46858"/>
        <dbReference type="ChEBI" id="CHEBI:58339"/>
        <dbReference type="ChEBI" id="CHEBI:58343"/>
        <dbReference type="ChEBI" id="CHEBI:65286"/>
        <dbReference type="EC" id="2.8.2.20"/>
    </reaction>
</comment>
<dbReference type="PANTHER" id="PTHR12788">
    <property type="entry name" value="PROTEIN-TYROSINE SULFOTRANSFERASE 2"/>
    <property type="match status" value="1"/>
</dbReference>
<reference evidence="6 7" key="1">
    <citation type="submission" date="2013-11" db="EMBL/GenBank/DDBJ databases">
        <title>Opisthorchis viverrini - life in the bile duct.</title>
        <authorList>
            <person name="Young N.D."/>
            <person name="Nagarajan N."/>
            <person name="Lin S.J."/>
            <person name="Korhonen P.K."/>
            <person name="Jex A.R."/>
            <person name="Hall R.S."/>
            <person name="Safavi-Hemami H."/>
            <person name="Kaewkong W."/>
            <person name="Bertrand D."/>
            <person name="Gao S."/>
            <person name="Seet Q."/>
            <person name="Wongkham S."/>
            <person name="Teh B.T."/>
            <person name="Wongkham C."/>
            <person name="Intapan P.M."/>
            <person name="Maleewong W."/>
            <person name="Yang X."/>
            <person name="Hu M."/>
            <person name="Wang Z."/>
            <person name="Hofmann A."/>
            <person name="Sternberg P.W."/>
            <person name="Tan P."/>
            <person name="Wang J."/>
            <person name="Gasser R.B."/>
        </authorList>
    </citation>
    <scope>NUCLEOTIDE SEQUENCE [LARGE SCALE GENOMIC DNA]</scope>
</reference>
<evidence type="ECO:0000256" key="4">
    <source>
        <dbReference type="ARBA" id="ARBA00048460"/>
    </source>
</evidence>
<dbReference type="RefSeq" id="XP_009173054.1">
    <property type="nucleotide sequence ID" value="XM_009174790.1"/>
</dbReference>
<dbReference type="OrthoDB" id="545675at2759"/>
<dbReference type="KEGG" id="ovi:T265_14688"/>
<dbReference type="SUPFAM" id="SSF52540">
    <property type="entry name" value="P-loop containing nucleoside triphosphate hydrolases"/>
    <property type="match status" value="2"/>
</dbReference>
<sequence length="454" mass="52670">MRILLDAHPWINCGAEPIYPIRVLNMRKQLEMTNRDWGIQANLYPVAIDRATKAYIRELAVNMVDPTQIYCLKQPLMFEYLDVLAKLFPTAKFVHIVRDGRATVVSSITRRIVKPMHPVQALRIWDDAVRRELQFCQNVGRQRCYTIFYEKLVISAEKELRKLLGTGLVRVLLDSHPMINCGAEPIYSMHVLALREDIKESSKDWLIKANIYPKAIDQATKAFIRELAVNMVDKAPIYCQKQPLLFRHLNYLAALFPEAKFVHVLRDGRAAIASTIDWGPCPMMSVKKCLFSFLSYRRKIYPGLTHENPHTALQIWDKTVRQMLVDCQDLGPQRCYTIVYEKLVLYPEQELQKLLGKCHTKRFLEVPWDPIVLKHETILNNLSYLNPYEASTKQFSRKINTDSLSKWASSESILPDWFKAQAVDYSSLLHELEYDKVGVPPDYSKLPEVLPHIR</sequence>
<evidence type="ECO:0000256" key="1">
    <source>
        <dbReference type="ARBA" id="ARBA00009988"/>
    </source>
</evidence>
<evidence type="ECO:0000256" key="5">
    <source>
        <dbReference type="RuleBase" id="RU365018"/>
    </source>
</evidence>
<dbReference type="InterPro" id="IPR026634">
    <property type="entry name" value="TPST-like"/>
</dbReference>
<comment type="similarity">
    <text evidence="1 5">Belongs to the protein sulfotransferase family.</text>
</comment>
<accession>A0A074Z7Q4</accession>
<dbReference type="Gene3D" id="3.40.50.300">
    <property type="entry name" value="P-loop containing nucleotide triphosphate hydrolases"/>
    <property type="match status" value="2"/>
</dbReference>
<dbReference type="GO" id="GO:0005794">
    <property type="term" value="C:Golgi apparatus"/>
    <property type="evidence" value="ECO:0007669"/>
    <property type="project" value="TreeGrafter"/>
</dbReference>
<dbReference type="AlphaFoldDB" id="A0A074Z7Q4"/>
<dbReference type="GO" id="GO:0008476">
    <property type="term" value="F:protein-tyrosine sulfotransferase activity"/>
    <property type="evidence" value="ECO:0007669"/>
    <property type="project" value="UniProtKB-EC"/>
</dbReference>
<evidence type="ECO:0000256" key="3">
    <source>
        <dbReference type="ARBA" id="ARBA00022679"/>
    </source>
</evidence>
<gene>
    <name evidence="6" type="ORF">T265_14688</name>
</gene>
<dbReference type="EC" id="2.8.2.20" evidence="2 5"/>
<protein>
    <recommendedName>
        <fullName evidence="2 5">Protein-tyrosine sulfotransferase</fullName>
        <ecNumber evidence="2 5">2.8.2.20</ecNumber>
    </recommendedName>
</protein>
<proteinExistence type="inferred from homology"/>
<keyword evidence="7" id="KW-1185">Reference proteome</keyword>
<dbReference type="GeneID" id="20328854"/>
<dbReference type="EMBL" id="KL596860">
    <property type="protein sequence ID" value="KER23211.1"/>
    <property type="molecule type" value="Genomic_DNA"/>
</dbReference>
<dbReference type="Proteomes" id="UP000054324">
    <property type="component" value="Unassembled WGS sequence"/>
</dbReference>
<name>A0A074Z7Q4_OPIVI</name>
<evidence type="ECO:0000256" key="2">
    <source>
        <dbReference type="ARBA" id="ARBA00013262"/>
    </source>
</evidence>
<comment type="function">
    <text evidence="5">Catalyzes the O-sulfation of tyrosine residues within acidic motifs of polypeptides, using 3'-phosphoadenylyl sulfate (PAPS) as cosubstrate.</text>
</comment>